<reference evidence="2" key="1">
    <citation type="journal article" date="2020" name="mSystems">
        <title>Genome- and Community-Level Interaction Insights into Carbon Utilization and Element Cycling Functions of Hydrothermarchaeota in Hydrothermal Sediment.</title>
        <authorList>
            <person name="Zhou Z."/>
            <person name="Liu Y."/>
            <person name="Xu W."/>
            <person name="Pan J."/>
            <person name="Luo Z.H."/>
            <person name="Li M."/>
        </authorList>
    </citation>
    <scope>NUCLEOTIDE SEQUENCE [LARGE SCALE GENOMIC DNA]</scope>
    <source>
        <strain evidence="2">SpSt-417</strain>
    </source>
</reference>
<feature type="domain" description="Transposase IS4-like" evidence="1">
    <location>
        <begin position="226"/>
        <end position="505"/>
    </location>
</feature>
<proteinExistence type="predicted"/>
<gene>
    <name evidence="2" type="ORF">ENR63_03095</name>
</gene>
<dbReference type="GO" id="GO:0003677">
    <property type="term" value="F:DNA binding"/>
    <property type="evidence" value="ECO:0007669"/>
    <property type="project" value="InterPro"/>
</dbReference>
<dbReference type="Pfam" id="PF01609">
    <property type="entry name" value="DDE_Tnp_1"/>
    <property type="match status" value="1"/>
</dbReference>
<dbReference type="GO" id="GO:0004803">
    <property type="term" value="F:transposase activity"/>
    <property type="evidence" value="ECO:0007669"/>
    <property type="project" value="InterPro"/>
</dbReference>
<dbReference type="EMBL" id="DSRT01000168">
    <property type="protein sequence ID" value="HGW29880.1"/>
    <property type="molecule type" value="Genomic_DNA"/>
</dbReference>
<dbReference type="NCBIfam" id="NF033559">
    <property type="entry name" value="transpos_IS1634"/>
    <property type="match status" value="1"/>
</dbReference>
<dbReference type="GO" id="GO:0006313">
    <property type="term" value="P:DNA transposition"/>
    <property type="evidence" value="ECO:0007669"/>
    <property type="project" value="InterPro"/>
</dbReference>
<dbReference type="PANTHER" id="PTHR34614">
    <property type="match status" value="1"/>
</dbReference>
<protein>
    <submittedName>
        <fullName evidence="2">IS1634 family transposase</fullName>
    </submittedName>
</protein>
<sequence length="580" mass="68318">MRLGISKSQNSTSLYVIKSTYENKKHSTRIVEKLGTYEELLKKLNGQDPIEWAKKYIEELNKKEKEEKRDVLVKYSQSKIISKDEQRSFNGGYLFLQKIYHELKLDKICKDISLKYKFDFDLDSILSRLIYGRVIFPSSKLSTNELSKRFIEQPRFDLHQIYRALVFLAKETDFIQSSLYENSLKVSKRNTGVLYYDCTNYFFEIEQEDGDKQFGPSKDHKPNPIVQMGLFMDGDGIPLAFSINRGNMNEQLTLKPLEEKIISDFELSKFIVCTDAGLASEDNRKFNSKDERAFITTQSIKKLKEHLKKWALATDGWKLSGSDKTYDISKLDEMIEKAAPEDKAKIRAKVFYKERWIKENGFEQRLIVTYSIKYRDYQRKIRNSQIERAQKVIDTNPTKLKKCNANDYKRFIHKTSCTPEGEVAEKDIYSIDSTLIQKEEAFDGYYGVCTNLEDEVSEIIKVNHRRWEIEECFRIMKSEFKARPVFLKNDDRIEAHFITCFISLIIYRLLEKQLNEEFTCHEIISRLRGMDFFEVKGEGYVPTYTRTDFTDALHEAFGFRTDYQIVSTQNMKKIIRDTKR</sequence>
<accession>A0A7C4XU36</accession>
<dbReference type="InterPro" id="IPR002559">
    <property type="entry name" value="Transposase_11"/>
</dbReference>
<evidence type="ECO:0000313" key="2">
    <source>
        <dbReference type="EMBL" id="HGW29880.1"/>
    </source>
</evidence>
<dbReference type="InterPro" id="IPR047654">
    <property type="entry name" value="IS1634_transpos"/>
</dbReference>
<organism evidence="2">
    <name type="scientific">candidate division WWE3 bacterium</name>
    <dbReference type="NCBI Taxonomy" id="2053526"/>
    <lineage>
        <taxon>Bacteria</taxon>
        <taxon>Katanobacteria</taxon>
    </lineage>
</organism>
<evidence type="ECO:0000259" key="1">
    <source>
        <dbReference type="Pfam" id="PF01609"/>
    </source>
</evidence>
<name>A0A7C4XU36_UNCKA</name>
<dbReference type="AlphaFoldDB" id="A0A7C4XU36"/>
<dbReference type="SUPFAM" id="SSF53098">
    <property type="entry name" value="Ribonuclease H-like"/>
    <property type="match status" value="1"/>
</dbReference>
<comment type="caution">
    <text evidence="2">The sequence shown here is derived from an EMBL/GenBank/DDBJ whole genome shotgun (WGS) entry which is preliminary data.</text>
</comment>
<dbReference type="PANTHER" id="PTHR34614:SF2">
    <property type="entry name" value="TRANSPOSASE IS4-LIKE DOMAIN-CONTAINING PROTEIN"/>
    <property type="match status" value="1"/>
</dbReference>
<dbReference type="InterPro" id="IPR012337">
    <property type="entry name" value="RNaseH-like_sf"/>
</dbReference>